<feature type="transmembrane region" description="Helical" evidence="1">
    <location>
        <begin position="101"/>
        <end position="121"/>
    </location>
</feature>
<feature type="domain" description="DUF4220" evidence="2">
    <location>
        <begin position="74"/>
        <end position="486"/>
    </location>
</feature>
<keyword evidence="1" id="KW-0812">Transmembrane</keyword>
<proteinExistence type="predicted"/>
<evidence type="ECO:0000256" key="1">
    <source>
        <dbReference type="SAM" id="Phobius"/>
    </source>
</evidence>
<dbReference type="InterPro" id="IPR025315">
    <property type="entry name" value="DUF4220"/>
</dbReference>
<accession>A0A5J9VF79</accession>
<feature type="transmembrane region" description="Helical" evidence="1">
    <location>
        <begin position="37"/>
        <end position="60"/>
    </location>
</feature>
<keyword evidence="1" id="KW-1133">Transmembrane helix</keyword>
<feature type="non-terminal residue" evidence="3">
    <location>
        <position position="1"/>
    </location>
</feature>
<evidence type="ECO:0000313" key="4">
    <source>
        <dbReference type="Proteomes" id="UP000324897"/>
    </source>
</evidence>
<dbReference type="EMBL" id="RWGY01000009">
    <property type="protein sequence ID" value="TVU34348.1"/>
    <property type="molecule type" value="Genomic_DNA"/>
</dbReference>
<dbReference type="Pfam" id="PF04578">
    <property type="entry name" value="DUF594"/>
    <property type="match status" value="1"/>
</dbReference>
<dbReference type="Proteomes" id="UP000324897">
    <property type="component" value="Unassembled WGS sequence"/>
</dbReference>
<feature type="transmembrane region" description="Helical" evidence="1">
    <location>
        <begin position="496"/>
        <end position="518"/>
    </location>
</feature>
<feature type="transmembrane region" description="Helical" evidence="1">
    <location>
        <begin position="407"/>
        <end position="429"/>
    </location>
</feature>
<keyword evidence="1" id="KW-0472">Membrane</keyword>
<feature type="transmembrane region" description="Helical" evidence="1">
    <location>
        <begin position="175"/>
        <end position="198"/>
    </location>
</feature>
<evidence type="ECO:0000259" key="2">
    <source>
        <dbReference type="Pfam" id="PF13968"/>
    </source>
</evidence>
<keyword evidence="4" id="KW-1185">Reference proteome</keyword>
<dbReference type="PANTHER" id="PTHR31325">
    <property type="entry name" value="OS01G0798800 PROTEIN-RELATED"/>
    <property type="match status" value="1"/>
</dbReference>
<gene>
    <name evidence="3" type="ORF">EJB05_16180</name>
</gene>
<name>A0A5J9VF79_9POAL</name>
<comment type="caution">
    <text evidence="3">The sequence shown here is derived from an EMBL/GenBank/DDBJ whole genome shotgun (WGS) entry which is preliminary data.</text>
</comment>
<dbReference type="Gramene" id="TVU34348">
    <property type="protein sequence ID" value="TVU34348"/>
    <property type="gene ID" value="EJB05_16180"/>
</dbReference>
<sequence length="791" mass="89198">MAAAGVMVSMEQGDPQSNLTSALEALSPWLNNPRRTVIQVEVFMAAAAVLLFFLLIFGSVRRRTNNLFIQKGLWLAYTLLPPLITYTLGQMQSSPVKSALYPVWGLSLVLVAGGANSLTAYDLDDNKQWKRHIFDLLQFYIYIGLLFELLYPDKSLSKYYLFHFSPSVMRQPVSIPLFFLVGSVFIANMFGIIAGWMVNHSDASKVVADYMKDQANSRGGFDPVSMKDCKYLVRWPTYRPAAWRRRGESPVYRSELPEEDIITVGMVWEMCNTNEDSLMSQGVSSRIKGACLSFALSHLLRRRFFGMACAEASLSETRQFVLQGLLRENNSDEYTGAFKVIEVELGFLYDSFYTKYASIFEMESGFFFVVIMKIISTFVVGIILLFKSPIIKAPNPIIQVGTRTADIIITVVILGTFIAVEVLQSILYLGTDWAMVSLACYYNKGRRHGRGLGCIPFALHKTCAFLGGLPSFKYWQNNIGQYSVIQGSRYFRGRKAFACLAKSLFLFSSFEFMVYATWDTLRNLFPRKGLHFVKLPDTMKNEIVSALKSNSDDHLTNGKASLLKNGVFEQFSWTLSNESQIEIMLIWHIATDYCKIALCDEAEEIVRSAQEGEKQYREVATKLSNYCAYLMSEVPELLPGNFADTKFVFHSAVFEAREALGTKTRNRDGLLEAMARPGQDDTIFVKGLKLGTTLESIPDSVLRWRVMAEFWAETILYIAPSDNAKAHMERLAQGGEFLTHIWALLTHAGILSAQRPILLFRCPCLGLVTAQVSWTRDWMILPASKEGHDLG</sequence>
<organism evidence="3 4">
    <name type="scientific">Eragrostis curvula</name>
    <name type="common">weeping love grass</name>
    <dbReference type="NCBI Taxonomy" id="38414"/>
    <lineage>
        <taxon>Eukaryota</taxon>
        <taxon>Viridiplantae</taxon>
        <taxon>Streptophyta</taxon>
        <taxon>Embryophyta</taxon>
        <taxon>Tracheophyta</taxon>
        <taxon>Spermatophyta</taxon>
        <taxon>Magnoliopsida</taxon>
        <taxon>Liliopsida</taxon>
        <taxon>Poales</taxon>
        <taxon>Poaceae</taxon>
        <taxon>PACMAD clade</taxon>
        <taxon>Chloridoideae</taxon>
        <taxon>Eragrostideae</taxon>
        <taxon>Eragrostidinae</taxon>
        <taxon>Eragrostis</taxon>
    </lineage>
</organism>
<protein>
    <recommendedName>
        <fullName evidence="2">DUF4220 domain-containing protein</fullName>
    </recommendedName>
</protein>
<dbReference type="OrthoDB" id="674894at2759"/>
<reference evidence="3 4" key="1">
    <citation type="journal article" date="2019" name="Sci. Rep.">
        <title>A high-quality genome of Eragrostis curvula grass provides insights into Poaceae evolution and supports new strategies to enhance forage quality.</title>
        <authorList>
            <person name="Carballo J."/>
            <person name="Santos B.A.C.M."/>
            <person name="Zappacosta D."/>
            <person name="Garbus I."/>
            <person name="Selva J.P."/>
            <person name="Gallo C.A."/>
            <person name="Diaz A."/>
            <person name="Albertini E."/>
            <person name="Caccamo M."/>
            <person name="Echenique V."/>
        </authorList>
    </citation>
    <scope>NUCLEOTIDE SEQUENCE [LARGE SCALE GENOMIC DNA]</scope>
    <source>
        <strain evidence="4">cv. Victoria</strain>
        <tissue evidence="3">Leaf</tissue>
    </source>
</reference>
<dbReference type="Pfam" id="PF13968">
    <property type="entry name" value="DUF4220"/>
    <property type="match status" value="1"/>
</dbReference>
<evidence type="ECO:0000313" key="3">
    <source>
        <dbReference type="EMBL" id="TVU34348.1"/>
    </source>
</evidence>
<feature type="transmembrane region" description="Helical" evidence="1">
    <location>
        <begin position="365"/>
        <end position="387"/>
    </location>
</feature>
<feature type="transmembrane region" description="Helical" evidence="1">
    <location>
        <begin position="72"/>
        <end position="89"/>
    </location>
</feature>
<feature type="transmembrane region" description="Helical" evidence="1">
    <location>
        <begin position="133"/>
        <end position="151"/>
    </location>
</feature>
<dbReference type="InterPro" id="IPR007658">
    <property type="entry name" value="DUF594"/>
</dbReference>
<dbReference type="AlphaFoldDB" id="A0A5J9VF79"/>